<keyword evidence="1" id="KW-0040">ANK repeat</keyword>
<feature type="repeat" description="ANK" evidence="1">
    <location>
        <begin position="248"/>
        <end position="280"/>
    </location>
</feature>
<dbReference type="SUPFAM" id="SSF48403">
    <property type="entry name" value="Ankyrin repeat"/>
    <property type="match status" value="1"/>
</dbReference>
<dbReference type="Pfam" id="PF12796">
    <property type="entry name" value="Ank_2"/>
    <property type="match status" value="2"/>
</dbReference>
<dbReference type="eggNOG" id="COG0666">
    <property type="taxonomic scope" value="Bacteria"/>
</dbReference>
<dbReference type="PANTHER" id="PTHR44207">
    <property type="entry name" value="SURFACE ANTIGEN BSPA-LIKE-RELATED"/>
    <property type="match status" value="1"/>
</dbReference>
<dbReference type="AlphaFoldDB" id="V6DHG8"/>
<organism evidence="2 3">
    <name type="scientific">Candidatus Babela massiliensis</name>
    <dbReference type="NCBI Taxonomy" id="673862"/>
    <lineage>
        <taxon>Bacteria</taxon>
        <taxon>Candidatus Babelota</taxon>
        <taxon>Candidatus Babeliae</taxon>
        <taxon>Candidatus Babeliales</taxon>
        <taxon>Candidatus Babeliaceae</taxon>
        <taxon>Candidatus Babela</taxon>
    </lineage>
</organism>
<gene>
    <name evidence="2" type="ORF">BABL1_gene_130</name>
</gene>
<dbReference type="InterPro" id="IPR036770">
    <property type="entry name" value="Ankyrin_rpt-contain_sf"/>
</dbReference>
<feature type="repeat" description="ANK" evidence="1">
    <location>
        <begin position="174"/>
        <end position="206"/>
    </location>
</feature>
<dbReference type="Pfam" id="PF13857">
    <property type="entry name" value="Ank_5"/>
    <property type="match status" value="1"/>
</dbReference>
<dbReference type="STRING" id="673862.BABL1_gene_130"/>
<dbReference type="Proteomes" id="UP000018769">
    <property type="component" value="Chromosome I"/>
</dbReference>
<dbReference type="EMBL" id="HG793133">
    <property type="protein sequence ID" value="CDK30995.1"/>
    <property type="molecule type" value="Genomic_DNA"/>
</dbReference>
<sequence length="422" mass="48480">MLLIFNYNLNSMSLFRQNHLSEKLITDLPNEMALLILKQVIDQTIKDYFNSFDNLFDVSIKTCEKNLKEIIEDICHECIYVPKTCQIFRAICKVYSNQIKISIENFRKERFDYLKNNIQVKLEKNNDKVDIEVRKILDQAFNNSRFNEVQLEVLLRKVLYLIANEANINIRSDYGYTALMIFSKFGYRDIVEFLIDVGADVNAITNSIRAPGVIGSNNSLIYAIKERHYDIIKLLIDQGADINAKNDWNITPLIEAVESGNKDIVTLLLDNDADIDINSKRGTALMISAMKGYYDIFKLLIERNANSDYRNNMGDNAMSLAAYYGHLPIVNLLIDKAVDNINDQNPLTGCTALMEAIKVGHVEIVQLFLSKNIELNLRNNNGQTALDIAIRTLNDFKFLKNNSLQYKTIVKLIKEYERKNIS</sequence>
<dbReference type="InterPro" id="IPR002110">
    <property type="entry name" value="Ankyrin_rpt"/>
</dbReference>
<dbReference type="PROSITE" id="PS50297">
    <property type="entry name" value="ANK_REP_REGION"/>
    <property type="match status" value="4"/>
</dbReference>
<proteinExistence type="predicted"/>
<dbReference type="PRINTS" id="PR01415">
    <property type="entry name" value="ANKYRIN"/>
</dbReference>
<name>V6DHG8_9BACT</name>
<feature type="repeat" description="ANK" evidence="1">
    <location>
        <begin position="280"/>
        <end position="312"/>
    </location>
</feature>
<feature type="repeat" description="ANK" evidence="1">
    <location>
        <begin position="215"/>
        <end position="247"/>
    </location>
</feature>
<accession>V6DHG8</accession>
<dbReference type="SMART" id="SM00248">
    <property type="entry name" value="ANK"/>
    <property type="match status" value="7"/>
</dbReference>
<dbReference type="Gene3D" id="1.25.40.20">
    <property type="entry name" value="Ankyrin repeat-containing domain"/>
    <property type="match status" value="3"/>
</dbReference>
<reference evidence="2 3" key="1">
    <citation type="journal article" date="2015" name="Biol. Direct">
        <title>Babela massiliensis, a representative of a widespread bacterial phylum with unusual adaptations to parasitism in amoebae.</title>
        <authorList>
            <person name="Pagnier I."/>
            <person name="Yutin N."/>
            <person name="Croce O."/>
            <person name="Makarova K.S."/>
            <person name="Wolf Y.I."/>
            <person name="Benamar S."/>
            <person name="Raoult D."/>
            <person name="Koonin E.V."/>
            <person name="La Scola B."/>
        </authorList>
    </citation>
    <scope>NUCLEOTIDE SEQUENCE [LARGE SCALE GENOMIC DNA]</scope>
    <source>
        <strain evidence="3">BABL1</strain>
    </source>
</reference>
<dbReference type="KEGG" id="dpb:BABL1_gene_130"/>
<dbReference type="HOGENOM" id="CLU_000134_57_1_7"/>
<keyword evidence="3" id="KW-1185">Reference proteome</keyword>
<evidence type="ECO:0000313" key="3">
    <source>
        <dbReference type="Proteomes" id="UP000018769"/>
    </source>
</evidence>
<dbReference type="PROSITE" id="PS50088">
    <property type="entry name" value="ANK_REPEAT"/>
    <property type="match status" value="5"/>
</dbReference>
<protein>
    <submittedName>
        <fullName evidence="2">Ankyrin repeats containing protein</fullName>
    </submittedName>
</protein>
<dbReference type="PANTHER" id="PTHR44207:SF2">
    <property type="entry name" value="REPEAT PROTEIN, PUTATIVE-RELATED"/>
    <property type="match status" value="1"/>
</dbReference>
<evidence type="ECO:0000256" key="1">
    <source>
        <dbReference type="PROSITE-ProRule" id="PRU00023"/>
    </source>
</evidence>
<evidence type="ECO:0000313" key="2">
    <source>
        <dbReference type="EMBL" id="CDK30995.1"/>
    </source>
</evidence>
<feature type="repeat" description="ANK" evidence="1">
    <location>
        <begin position="348"/>
        <end position="380"/>
    </location>
</feature>